<dbReference type="EMBL" id="LAZR01009152">
    <property type="protein sequence ID" value="KKM74367.1"/>
    <property type="molecule type" value="Genomic_DNA"/>
</dbReference>
<proteinExistence type="predicted"/>
<dbReference type="AlphaFoldDB" id="A0A0F9MYM6"/>
<protein>
    <submittedName>
        <fullName evidence="1">Uncharacterized protein</fullName>
    </submittedName>
</protein>
<accession>A0A0F9MYM6</accession>
<evidence type="ECO:0000313" key="1">
    <source>
        <dbReference type="EMBL" id="KKM74367.1"/>
    </source>
</evidence>
<comment type="caution">
    <text evidence="1">The sequence shown here is derived from an EMBL/GenBank/DDBJ whole genome shotgun (WGS) entry which is preliminary data.</text>
</comment>
<sequence length="137" mass="15667">MSDQLLEDVVRRTVEVLRILEVNRTIDLDVRRNLIQQRQSLERAVTQPATESRPGSVAGACISDVSTPALEVELARRCGPDPGSAAEHEKRAAIARRELAADVIRACEDWFTDCWDWRSNAELLDYLYARFRREEIQ</sequence>
<name>A0A0F9MYM6_9ZZZZ</name>
<reference evidence="1" key="1">
    <citation type="journal article" date="2015" name="Nature">
        <title>Complex archaea that bridge the gap between prokaryotes and eukaryotes.</title>
        <authorList>
            <person name="Spang A."/>
            <person name="Saw J.H."/>
            <person name="Jorgensen S.L."/>
            <person name="Zaremba-Niedzwiedzka K."/>
            <person name="Martijn J."/>
            <person name="Lind A.E."/>
            <person name="van Eijk R."/>
            <person name="Schleper C."/>
            <person name="Guy L."/>
            <person name="Ettema T.J."/>
        </authorList>
    </citation>
    <scope>NUCLEOTIDE SEQUENCE</scope>
</reference>
<organism evidence="1">
    <name type="scientific">marine sediment metagenome</name>
    <dbReference type="NCBI Taxonomy" id="412755"/>
    <lineage>
        <taxon>unclassified sequences</taxon>
        <taxon>metagenomes</taxon>
        <taxon>ecological metagenomes</taxon>
    </lineage>
</organism>
<gene>
    <name evidence="1" type="ORF">LCGC14_1401060</name>
</gene>